<evidence type="ECO:0000256" key="5">
    <source>
        <dbReference type="ARBA" id="ARBA00022556"/>
    </source>
</evidence>
<keyword evidence="6 9" id="KW-0443">Lipid metabolism</keyword>
<keyword evidence="5 9" id="KW-0441">Lipid A biosynthesis</keyword>
<dbReference type="InterPro" id="IPR013114">
    <property type="entry name" value="FabA_FabZ"/>
</dbReference>
<dbReference type="GO" id="GO:0009245">
    <property type="term" value="P:lipid A biosynthetic process"/>
    <property type="evidence" value="ECO:0007669"/>
    <property type="project" value="UniProtKB-UniRule"/>
</dbReference>
<protein>
    <recommendedName>
        <fullName evidence="9">3-hydroxyacyl-[acyl-carrier-protein] dehydratase FabZ</fullName>
        <ecNumber evidence="9">4.2.1.59</ecNumber>
    </recommendedName>
    <alternativeName>
        <fullName evidence="9">(3R)-hydroxymyristoyl-[acyl-carrier-protein] dehydratase</fullName>
        <shortName evidence="9">(3R)-hydroxymyristoyl-ACP dehydrase</shortName>
    </alternativeName>
    <alternativeName>
        <fullName evidence="9">Beta-hydroxyacyl-ACP dehydratase</fullName>
    </alternativeName>
</protein>
<dbReference type="InterPro" id="IPR010084">
    <property type="entry name" value="FabZ"/>
</dbReference>
<evidence type="ECO:0000313" key="10">
    <source>
        <dbReference type="EMBL" id="SUO97116.1"/>
    </source>
</evidence>
<evidence type="ECO:0000256" key="3">
    <source>
        <dbReference type="ARBA" id="ARBA00022490"/>
    </source>
</evidence>
<organism evidence="10 11">
    <name type="scientific">Suttonella ornithocola</name>
    <dbReference type="NCBI Taxonomy" id="279832"/>
    <lineage>
        <taxon>Bacteria</taxon>
        <taxon>Pseudomonadati</taxon>
        <taxon>Pseudomonadota</taxon>
        <taxon>Gammaproteobacteria</taxon>
        <taxon>Cardiobacteriales</taxon>
        <taxon>Cardiobacteriaceae</taxon>
        <taxon>Suttonella</taxon>
    </lineage>
</organism>
<dbReference type="OrthoDB" id="9786735at2"/>
<gene>
    <name evidence="9 10" type="primary">fabZ</name>
    <name evidence="10" type="ORF">NCTC13337_02172</name>
</gene>
<comment type="catalytic activity">
    <reaction evidence="9">
        <text>a (3R)-hydroxyacyl-[ACP] = a (2E)-enoyl-[ACP] + H2O</text>
        <dbReference type="Rhea" id="RHEA:13097"/>
        <dbReference type="Rhea" id="RHEA-COMP:9925"/>
        <dbReference type="Rhea" id="RHEA-COMP:9945"/>
        <dbReference type="ChEBI" id="CHEBI:15377"/>
        <dbReference type="ChEBI" id="CHEBI:78784"/>
        <dbReference type="ChEBI" id="CHEBI:78827"/>
        <dbReference type="EC" id="4.2.1.59"/>
    </reaction>
</comment>
<dbReference type="AlphaFoldDB" id="A0A380MYL8"/>
<dbReference type="GO" id="GO:0016020">
    <property type="term" value="C:membrane"/>
    <property type="evidence" value="ECO:0007669"/>
    <property type="project" value="GOC"/>
</dbReference>
<dbReference type="EMBL" id="UHIC01000001">
    <property type="protein sequence ID" value="SUO97116.1"/>
    <property type="molecule type" value="Genomic_DNA"/>
</dbReference>
<evidence type="ECO:0000256" key="9">
    <source>
        <dbReference type="HAMAP-Rule" id="MF_00406"/>
    </source>
</evidence>
<evidence type="ECO:0000256" key="7">
    <source>
        <dbReference type="ARBA" id="ARBA00023239"/>
    </source>
</evidence>
<dbReference type="GO" id="GO:0006633">
    <property type="term" value="P:fatty acid biosynthetic process"/>
    <property type="evidence" value="ECO:0007669"/>
    <property type="project" value="UniProtKB-UniRule"/>
</dbReference>
<keyword evidence="3 9" id="KW-0963">Cytoplasm</keyword>
<reference evidence="10 11" key="1">
    <citation type="submission" date="2018-06" db="EMBL/GenBank/DDBJ databases">
        <authorList>
            <consortium name="Pathogen Informatics"/>
            <person name="Doyle S."/>
        </authorList>
    </citation>
    <scope>NUCLEOTIDE SEQUENCE [LARGE SCALE GENOMIC DNA]</scope>
    <source>
        <strain evidence="10 11">NCTC13337</strain>
    </source>
</reference>
<evidence type="ECO:0000313" key="11">
    <source>
        <dbReference type="Proteomes" id="UP000254601"/>
    </source>
</evidence>
<keyword evidence="7 9" id="KW-0456">Lyase</keyword>
<dbReference type="Proteomes" id="UP000254601">
    <property type="component" value="Unassembled WGS sequence"/>
</dbReference>
<dbReference type="RefSeq" id="WP_072577086.1">
    <property type="nucleotide sequence ID" value="NZ_LWHB01000131.1"/>
</dbReference>
<accession>A0A380MYL8</accession>
<comment type="subcellular location">
    <subcellularLocation>
        <location evidence="1 9">Cytoplasm</location>
    </subcellularLocation>
</comment>
<dbReference type="FunFam" id="3.10.129.10:FF:000001">
    <property type="entry name" value="3-hydroxyacyl-[acyl-carrier-protein] dehydratase FabZ"/>
    <property type="match status" value="1"/>
</dbReference>
<comment type="similarity">
    <text evidence="2 9">Belongs to the thioester dehydratase family. FabZ subfamily.</text>
</comment>
<keyword evidence="11" id="KW-1185">Reference proteome</keyword>
<dbReference type="Gene3D" id="3.10.129.10">
    <property type="entry name" value="Hotdog Thioesterase"/>
    <property type="match status" value="1"/>
</dbReference>
<dbReference type="InterPro" id="IPR029069">
    <property type="entry name" value="HotDog_dom_sf"/>
</dbReference>
<dbReference type="PANTHER" id="PTHR30272">
    <property type="entry name" value="3-HYDROXYACYL-[ACYL-CARRIER-PROTEIN] DEHYDRATASE"/>
    <property type="match status" value="1"/>
</dbReference>
<dbReference type="EC" id="4.2.1.59" evidence="9"/>
<dbReference type="GO" id="GO:0005737">
    <property type="term" value="C:cytoplasm"/>
    <property type="evidence" value="ECO:0007669"/>
    <property type="project" value="UniProtKB-SubCell"/>
</dbReference>
<evidence type="ECO:0000256" key="4">
    <source>
        <dbReference type="ARBA" id="ARBA00022516"/>
    </source>
</evidence>
<evidence type="ECO:0000256" key="1">
    <source>
        <dbReference type="ARBA" id="ARBA00004496"/>
    </source>
</evidence>
<proteinExistence type="inferred from homology"/>
<feature type="active site" evidence="9">
    <location>
        <position position="52"/>
    </location>
</feature>
<dbReference type="NCBIfam" id="TIGR01750">
    <property type="entry name" value="fabZ"/>
    <property type="match status" value="1"/>
</dbReference>
<evidence type="ECO:0000256" key="8">
    <source>
        <dbReference type="ARBA" id="ARBA00025049"/>
    </source>
</evidence>
<dbReference type="GO" id="GO:0019171">
    <property type="term" value="F:(3R)-hydroxyacyl-[acyl-carrier-protein] dehydratase activity"/>
    <property type="evidence" value="ECO:0007669"/>
    <property type="project" value="UniProtKB-EC"/>
</dbReference>
<dbReference type="PANTHER" id="PTHR30272:SF1">
    <property type="entry name" value="3-HYDROXYACYL-[ACYL-CARRIER-PROTEIN] DEHYDRATASE"/>
    <property type="match status" value="1"/>
</dbReference>
<evidence type="ECO:0000256" key="2">
    <source>
        <dbReference type="ARBA" id="ARBA00009174"/>
    </source>
</evidence>
<dbReference type="SUPFAM" id="SSF54637">
    <property type="entry name" value="Thioesterase/thiol ester dehydrase-isomerase"/>
    <property type="match status" value="1"/>
</dbReference>
<sequence>MIEPLMDIEEIRRYLPHRYPFLLIDRIIHLDPAGEIRALKNVTANEPFFQGHFPSKAVMPGVLVIEAMAQAAGILGVKYAKTAMGLPDEPEEDAIYFFVGIDKARFRKTVVPGDQLVIDVKLLKSRRGIWSFEAIAYVDDKVVCNAEIMCTSAGKGDA</sequence>
<dbReference type="Pfam" id="PF07977">
    <property type="entry name" value="FabA"/>
    <property type="match status" value="1"/>
</dbReference>
<dbReference type="NCBIfam" id="NF000582">
    <property type="entry name" value="PRK00006.1"/>
    <property type="match status" value="1"/>
</dbReference>
<keyword evidence="4 9" id="KW-0444">Lipid biosynthesis</keyword>
<name>A0A380MYL8_9GAMM</name>
<dbReference type="HAMAP" id="MF_00406">
    <property type="entry name" value="FabZ"/>
    <property type="match status" value="1"/>
</dbReference>
<comment type="function">
    <text evidence="8 9">Involved in unsaturated fatty acids biosynthesis. Catalyzes the dehydration of short chain beta-hydroxyacyl-ACPs and long chain saturated and unsaturated beta-hydroxyacyl-ACPs.</text>
</comment>
<evidence type="ECO:0000256" key="6">
    <source>
        <dbReference type="ARBA" id="ARBA00023098"/>
    </source>
</evidence>
<dbReference type="CDD" id="cd01288">
    <property type="entry name" value="FabZ"/>
    <property type="match status" value="1"/>
</dbReference>